<dbReference type="Proteomes" id="UP000199001">
    <property type="component" value="Unassembled WGS sequence"/>
</dbReference>
<feature type="transmembrane region" description="Helical" evidence="1">
    <location>
        <begin position="126"/>
        <end position="146"/>
    </location>
</feature>
<protein>
    <submittedName>
        <fullName evidence="2">Uncharacterized protein</fullName>
    </submittedName>
</protein>
<sequence>MTSTLPAPAPPRPASQPRRPALPYVVIAWALAYGAVRLRWALTGAPEFPPLDTDLVVFTGWWTVALCAAAGLVGVGLAAARTWRPALAAAGWLVCAALLLACALLLLDVVGLLILDPGEAFHPGALLSRLACLTGAASLHAAVLGHRRRLRGDCRRCGRTGPVRGASPTVPTWARVAAWAAVAGCLLRLAAQVWVGFEDVPLSQGASMIAFEVGFLLAGVLLPLALAHSWGVVWPGWVPLLAGRRIPRLLLLVPAALFSVGLVCYFAVGLAQLTVETVTGTFDPGDGRYPLAFFWVAESAYWLWGWGLGVAAIGHHLRTRRPCRGCGR</sequence>
<feature type="transmembrane region" description="Helical" evidence="1">
    <location>
        <begin position="92"/>
        <end position="114"/>
    </location>
</feature>
<feature type="transmembrane region" description="Helical" evidence="1">
    <location>
        <begin position="60"/>
        <end position="80"/>
    </location>
</feature>
<dbReference type="AlphaFoldDB" id="A0A1C6UH77"/>
<feature type="transmembrane region" description="Helical" evidence="1">
    <location>
        <begin position="249"/>
        <end position="271"/>
    </location>
</feature>
<keyword evidence="1" id="KW-1133">Transmembrane helix</keyword>
<dbReference type="EMBL" id="FMHZ01000002">
    <property type="protein sequence ID" value="SCL53213.1"/>
    <property type="molecule type" value="Genomic_DNA"/>
</dbReference>
<accession>A0A1C6UH77</accession>
<evidence type="ECO:0000256" key="1">
    <source>
        <dbReference type="SAM" id="Phobius"/>
    </source>
</evidence>
<evidence type="ECO:0000313" key="3">
    <source>
        <dbReference type="Proteomes" id="UP000199001"/>
    </source>
</evidence>
<dbReference type="STRING" id="47855.GA0070606_2085"/>
<feature type="transmembrane region" description="Helical" evidence="1">
    <location>
        <begin position="21"/>
        <end position="40"/>
    </location>
</feature>
<gene>
    <name evidence="2" type="ORF">GA0070606_2085</name>
</gene>
<name>A0A1C6UH77_9ACTN</name>
<feature type="transmembrane region" description="Helical" evidence="1">
    <location>
        <begin position="215"/>
        <end position="237"/>
    </location>
</feature>
<organism evidence="2 3">
    <name type="scientific">Micromonospora citrea</name>
    <dbReference type="NCBI Taxonomy" id="47855"/>
    <lineage>
        <taxon>Bacteria</taxon>
        <taxon>Bacillati</taxon>
        <taxon>Actinomycetota</taxon>
        <taxon>Actinomycetes</taxon>
        <taxon>Micromonosporales</taxon>
        <taxon>Micromonosporaceae</taxon>
        <taxon>Micromonospora</taxon>
    </lineage>
</organism>
<reference evidence="3" key="1">
    <citation type="submission" date="2016-06" db="EMBL/GenBank/DDBJ databases">
        <authorList>
            <person name="Varghese N."/>
            <person name="Submissions Spin"/>
        </authorList>
    </citation>
    <scope>NUCLEOTIDE SEQUENCE [LARGE SCALE GENOMIC DNA]</scope>
    <source>
        <strain evidence="3">DSM 43903</strain>
    </source>
</reference>
<feature type="transmembrane region" description="Helical" evidence="1">
    <location>
        <begin position="291"/>
        <end position="314"/>
    </location>
</feature>
<keyword evidence="1" id="KW-0812">Transmembrane</keyword>
<dbReference type="OrthoDB" id="2717873at2"/>
<proteinExistence type="predicted"/>
<keyword evidence="3" id="KW-1185">Reference proteome</keyword>
<evidence type="ECO:0000313" key="2">
    <source>
        <dbReference type="EMBL" id="SCL53213.1"/>
    </source>
</evidence>
<dbReference type="RefSeq" id="WP_091097177.1">
    <property type="nucleotide sequence ID" value="NZ_FMHZ01000002.1"/>
</dbReference>
<feature type="transmembrane region" description="Helical" evidence="1">
    <location>
        <begin position="176"/>
        <end position="195"/>
    </location>
</feature>
<keyword evidence="1" id="KW-0472">Membrane</keyword>